<dbReference type="Proteomes" id="UP000548685">
    <property type="component" value="Unassembled WGS sequence"/>
</dbReference>
<dbReference type="OrthoDB" id="3176309at2"/>
<dbReference type="EMBL" id="JACICE010000001">
    <property type="protein sequence ID" value="MBB3774698.1"/>
    <property type="molecule type" value="Genomic_DNA"/>
</dbReference>
<dbReference type="RefSeq" id="WP_160759776.1">
    <property type="nucleotide sequence ID" value="NZ_BAAADZ010000002.1"/>
</dbReference>
<evidence type="ECO:0000256" key="1">
    <source>
        <dbReference type="ARBA" id="ARBA00010364"/>
    </source>
</evidence>
<reference evidence="4 5" key="1">
    <citation type="submission" date="2019-12" db="EMBL/GenBank/DDBJ databases">
        <title>Genomic-based taxomic classification of the family Erythrobacteraceae.</title>
        <authorList>
            <person name="Xu L."/>
        </authorList>
    </citation>
    <scope>NUCLEOTIDE SEQUENCE [LARGE SCALE GENOMIC DNA]</scope>
    <source>
        <strain evidence="4 5">JCM 10282</strain>
    </source>
</reference>
<sequence length="93" mass="9884">MARPKRDLPGAEALRACIDPAGRLAVRVTPGARDQSIVIAEGAVQVKVRAPADKGAANDAVIELLAEALDCPPSRLTLLRGATSRQKLFWVQD</sequence>
<organism evidence="4 5">
    <name type="scientific">Erythrobacter ramosus</name>
    <dbReference type="NCBI Taxonomy" id="35811"/>
    <lineage>
        <taxon>Bacteria</taxon>
        <taxon>Pseudomonadati</taxon>
        <taxon>Pseudomonadota</taxon>
        <taxon>Alphaproteobacteria</taxon>
        <taxon>Sphingomonadales</taxon>
        <taxon>Erythrobacteraceae</taxon>
        <taxon>Erythrobacter/Porphyrobacter group</taxon>
        <taxon>Erythrobacter</taxon>
    </lineage>
</organism>
<dbReference type="EMBL" id="WTYB01000001">
    <property type="protein sequence ID" value="MXP37658.1"/>
    <property type="molecule type" value="Genomic_DNA"/>
</dbReference>
<dbReference type="PANTHER" id="PTHR13420:SF7">
    <property type="entry name" value="UPF0235 PROTEIN C15ORF40"/>
    <property type="match status" value="1"/>
</dbReference>
<gene>
    <name evidence="3" type="ORF">FHS52_000641</name>
    <name evidence="4" type="ORF">GRI59_03385</name>
</gene>
<dbReference type="SUPFAM" id="SSF69786">
    <property type="entry name" value="YggU-like"/>
    <property type="match status" value="1"/>
</dbReference>
<reference evidence="3 6" key="2">
    <citation type="submission" date="2020-08" db="EMBL/GenBank/DDBJ databases">
        <title>Genomic Encyclopedia of Type Strains, Phase IV (KMG-IV): sequencing the most valuable type-strain genomes for metagenomic binning, comparative biology and taxonomic classification.</title>
        <authorList>
            <person name="Goeker M."/>
        </authorList>
    </citation>
    <scope>NUCLEOTIDE SEQUENCE [LARGE SCALE GENOMIC DNA]</scope>
    <source>
        <strain evidence="3 6">DSM 8510</strain>
    </source>
</reference>
<dbReference type="SMART" id="SM01152">
    <property type="entry name" value="DUF167"/>
    <property type="match status" value="1"/>
</dbReference>
<evidence type="ECO:0000313" key="3">
    <source>
        <dbReference type="EMBL" id="MBB3774698.1"/>
    </source>
</evidence>
<name>A0A6I4UGQ1_9SPHN</name>
<evidence type="ECO:0000313" key="4">
    <source>
        <dbReference type="EMBL" id="MXP37658.1"/>
    </source>
</evidence>
<comment type="caution">
    <text evidence="4">The sequence shown here is derived from an EMBL/GenBank/DDBJ whole genome shotgun (WGS) entry which is preliminary data.</text>
</comment>
<dbReference type="InterPro" id="IPR036591">
    <property type="entry name" value="YggU-like_sf"/>
</dbReference>
<dbReference type="GO" id="GO:0005737">
    <property type="term" value="C:cytoplasm"/>
    <property type="evidence" value="ECO:0007669"/>
    <property type="project" value="TreeGrafter"/>
</dbReference>
<keyword evidence="6" id="KW-1185">Reference proteome</keyword>
<proteinExistence type="inferred from homology"/>
<dbReference type="InterPro" id="IPR003746">
    <property type="entry name" value="DUF167"/>
</dbReference>
<dbReference type="PANTHER" id="PTHR13420">
    <property type="entry name" value="UPF0235 PROTEIN C15ORF40"/>
    <property type="match status" value="1"/>
</dbReference>
<dbReference type="AlphaFoldDB" id="A0A6I4UGQ1"/>
<dbReference type="NCBIfam" id="TIGR00251">
    <property type="entry name" value="DUF167 family protein"/>
    <property type="match status" value="1"/>
</dbReference>
<dbReference type="Pfam" id="PF02594">
    <property type="entry name" value="DUF167"/>
    <property type="match status" value="1"/>
</dbReference>
<protein>
    <recommendedName>
        <fullName evidence="2">UPF0235 protein FHS52_000641</fullName>
    </recommendedName>
</protein>
<evidence type="ECO:0000313" key="5">
    <source>
        <dbReference type="Proteomes" id="UP000430021"/>
    </source>
</evidence>
<accession>A0A6I4UGQ1</accession>
<evidence type="ECO:0000256" key="2">
    <source>
        <dbReference type="HAMAP-Rule" id="MF_00634"/>
    </source>
</evidence>
<evidence type="ECO:0000313" key="6">
    <source>
        <dbReference type="Proteomes" id="UP000548685"/>
    </source>
</evidence>
<comment type="similarity">
    <text evidence="1 2">Belongs to the UPF0235 family.</text>
</comment>
<dbReference type="HAMAP" id="MF_00634">
    <property type="entry name" value="UPF0235"/>
    <property type="match status" value="1"/>
</dbReference>
<dbReference type="Gene3D" id="3.30.1200.10">
    <property type="entry name" value="YggU-like"/>
    <property type="match status" value="1"/>
</dbReference>
<dbReference type="Proteomes" id="UP000430021">
    <property type="component" value="Unassembled WGS sequence"/>
</dbReference>